<comment type="subcellular location">
    <subcellularLocation>
        <location evidence="1">Membrane</location>
        <topology evidence="1">Multi-pass membrane protein</topology>
    </subcellularLocation>
</comment>
<feature type="transmembrane region" description="Helical" evidence="7">
    <location>
        <begin position="264"/>
        <end position="289"/>
    </location>
</feature>
<keyword evidence="2" id="KW-0813">Transport</keyword>
<dbReference type="PANTHER" id="PTHR11616:SF141">
    <property type="entry name" value="SODIUM- AND CHLORIDE-DEPENDENT TAURINE TRANSPORTER"/>
    <property type="match status" value="1"/>
</dbReference>
<evidence type="ECO:0000256" key="5">
    <source>
        <dbReference type="ARBA" id="ARBA00023136"/>
    </source>
</evidence>
<sequence length="423" mass="48593">MEDTTRTNESVWITISSTNLTSPVVEFWGCNVPSLSPGINHRGSFKWDLSLCLLLVWLACFLCIWKNIRSTQKVVYFTATFQFAMLLMQLVRELTLPSMGAGINFYLCADLTCLEGPQVWIDATTRIFFYAICLGAMTSLRSYNKYRCNSYTDCMLLGCLNSGTSLCAWLRNFFLSGLHVRPCLVFIAYPKAVTMMPLRRFRYPSPTFFFFFLLYFSCLDWMTSLLKSKGRSRPWLMFTILPKEGLPSENLHLATEVGMYVFDYYVASGVCLLGAAFFDYIVIVWIYGIDNVYDSIENTIGYRAGPWMKYSWAMVTPFLCVGCFSFSIVKYIPLIYNETYVCPKWAIGLGWSLALSSRMWVPLVIVIRLCQAEGLFLMRQGRSVPYSPHPRQHLLLSYFFDYGHSNRGKVISQCGFDLCFPDH</sequence>
<accession>A0A8C9GUN3</accession>
<evidence type="ECO:0000256" key="4">
    <source>
        <dbReference type="ARBA" id="ARBA00022989"/>
    </source>
</evidence>
<dbReference type="GO" id="GO:0005332">
    <property type="term" value="F:gamma-aminobutyric acid:sodium:chloride symporter activity"/>
    <property type="evidence" value="ECO:0007669"/>
    <property type="project" value="TreeGrafter"/>
</dbReference>
<reference evidence="8" key="1">
    <citation type="submission" date="2025-08" db="UniProtKB">
        <authorList>
            <consortium name="Ensembl"/>
        </authorList>
    </citation>
    <scope>IDENTIFICATION</scope>
</reference>
<dbReference type="Pfam" id="PF00209">
    <property type="entry name" value="SNF"/>
    <property type="match status" value="1"/>
</dbReference>
<evidence type="ECO:0000256" key="6">
    <source>
        <dbReference type="PIRSR" id="PIRSR600175-1"/>
    </source>
</evidence>
<organism evidence="8 9">
    <name type="scientific">Piliocolobus tephrosceles</name>
    <name type="common">Ugandan red Colobus</name>
    <dbReference type="NCBI Taxonomy" id="591936"/>
    <lineage>
        <taxon>Eukaryota</taxon>
        <taxon>Metazoa</taxon>
        <taxon>Chordata</taxon>
        <taxon>Craniata</taxon>
        <taxon>Vertebrata</taxon>
        <taxon>Euteleostomi</taxon>
        <taxon>Mammalia</taxon>
        <taxon>Eutheria</taxon>
        <taxon>Euarchontoglires</taxon>
        <taxon>Primates</taxon>
        <taxon>Haplorrhini</taxon>
        <taxon>Catarrhini</taxon>
        <taxon>Cercopithecidae</taxon>
        <taxon>Colobinae</taxon>
        <taxon>Piliocolobus</taxon>
    </lineage>
</organism>
<dbReference type="PROSITE" id="PS50267">
    <property type="entry name" value="NA_NEUROTRAN_SYMP_3"/>
    <property type="match status" value="1"/>
</dbReference>
<name>A0A8C9GUN3_9PRIM</name>
<dbReference type="GO" id="GO:0042995">
    <property type="term" value="C:cell projection"/>
    <property type="evidence" value="ECO:0007669"/>
    <property type="project" value="TreeGrafter"/>
</dbReference>
<evidence type="ECO:0000256" key="7">
    <source>
        <dbReference type="SAM" id="Phobius"/>
    </source>
</evidence>
<reference evidence="8" key="2">
    <citation type="submission" date="2025-09" db="UniProtKB">
        <authorList>
            <consortium name="Ensembl"/>
        </authorList>
    </citation>
    <scope>IDENTIFICATION</scope>
</reference>
<dbReference type="PANTHER" id="PTHR11616">
    <property type="entry name" value="SODIUM/CHLORIDE DEPENDENT TRANSPORTER"/>
    <property type="match status" value="1"/>
</dbReference>
<evidence type="ECO:0000313" key="9">
    <source>
        <dbReference type="Proteomes" id="UP000694416"/>
    </source>
</evidence>
<dbReference type="GO" id="GO:0005369">
    <property type="term" value="F:taurine:sodium symporter activity"/>
    <property type="evidence" value="ECO:0007669"/>
    <property type="project" value="TreeGrafter"/>
</dbReference>
<feature type="transmembrane region" description="Helical" evidence="7">
    <location>
        <begin position="208"/>
        <end position="226"/>
    </location>
</feature>
<dbReference type="AlphaFoldDB" id="A0A8C9GUN3"/>
<dbReference type="SUPFAM" id="SSF161070">
    <property type="entry name" value="SNF-like"/>
    <property type="match status" value="1"/>
</dbReference>
<protein>
    <submittedName>
        <fullName evidence="8">Uncharacterized protein</fullName>
    </submittedName>
</protein>
<keyword evidence="9" id="KW-1185">Reference proteome</keyword>
<dbReference type="GO" id="GO:0046872">
    <property type="term" value="F:metal ion binding"/>
    <property type="evidence" value="ECO:0007669"/>
    <property type="project" value="UniProtKB-KW"/>
</dbReference>
<keyword evidence="5 7" id="KW-0472">Membrane</keyword>
<feature type="transmembrane region" description="Helical" evidence="7">
    <location>
        <begin position="127"/>
        <end position="143"/>
    </location>
</feature>
<keyword evidence="6" id="KW-0915">Sodium</keyword>
<dbReference type="Ensembl" id="ENSPTET00000015341.1">
    <property type="protein sequence ID" value="ENSPTEP00000010090.1"/>
    <property type="gene ID" value="ENSPTEG00000011466.1"/>
</dbReference>
<dbReference type="PRINTS" id="PR00176">
    <property type="entry name" value="NANEUSMPORT"/>
</dbReference>
<evidence type="ECO:0000256" key="3">
    <source>
        <dbReference type="ARBA" id="ARBA00022692"/>
    </source>
</evidence>
<dbReference type="InterPro" id="IPR037272">
    <property type="entry name" value="SNS_sf"/>
</dbReference>
<feature type="transmembrane region" description="Helical" evidence="7">
    <location>
        <begin position="49"/>
        <end position="68"/>
    </location>
</feature>
<keyword evidence="6" id="KW-0479">Metal-binding</keyword>
<evidence type="ECO:0000256" key="2">
    <source>
        <dbReference type="ARBA" id="ARBA00022448"/>
    </source>
</evidence>
<dbReference type="InterPro" id="IPR000175">
    <property type="entry name" value="Na/ntran_symport"/>
</dbReference>
<feature type="binding site" evidence="6">
    <location>
        <position position="161"/>
    </location>
    <ligand>
        <name>Na(+)</name>
        <dbReference type="ChEBI" id="CHEBI:29101"/>
        <label>1</label>
    </ligand>
</feature>
<dbReference type="GO" id="GO:0005886">
    <property type="term" value="C:plasma membrane"/>
    <property type="evidence" value="ECO:0007669"/>
    <property type="project" value="TreeGrafter"/>
</dbReference>
<feature type="transmembrane region" description="Helical" evidence="7">
    <location>
        <begin position="310"/>
        <end position="329"/>
    </location>
</feature>
<proteinExistence type="predicted"/>
<evidence type="ECO:0000256" key="1">
    <source>
        <dbReference type="ARBA" id="ARBA00004141"/>
    </source>
</evidence>
<feature type="binding site" evidence="6">
    <location>
        <position position="217"/>
    </location>
    <ligand>
        <name>Na(+)</name>
        <dbReference type="ChEBI" id="CHEBI:29101"/>
        <label>1</label>
    </ligand>
</feature>
<dbReference type="Proteomes" id="UP000694416">
    <property type="component" value="Unplaced"/>
</dbReference>
<keyword evidence="4 7" id="KW-1133">Transmembrane helix</keyword>
<feature type="transmembrane region" description="Helical" evidence="7">
    <location>
        <begin position="349"/>
        <end position="370"/>
    </location>
</feature>
<keyword evidence="3 7" id="KW-0812">Transmembrane</keyword>
<evidence type="ECO:0000313" key="8">
    <source>
        <dbReference type="Ensembl" id="ENSPTEP00000010090.1"/>
    </source>
</evidence>
<feature type="transmembrane region" description="Helical" evidence="7">
    <location>
        <begin position="74"/>
        <end position="91"/>
    </location>
</feature>